<dbReference type="InParanoid" id="A0A517SHC1"/>
<name>A0A517SHC1_9PLAN</name>
<dbReference type="KEGG" id="ccos:Pan44_35310"/>
<dbReference type="Proteomes" id="UP000315700">
    <property type="component" value="Chromosome"/>
</dbReference>
<dbReference type="EMBL" id="CP036271">
    <property type="protein sequence ID" value="QDT55487.1"/>
    <property type="molecule type" value="Genomic_DNA"/>
</dbReference>
<evidence type="ECO:0008006" key="3">
    <source>
        <dbReference type="Google" id="ProtNLM"/>
    </source>
</evidence>
<evidence type="ECO:0000313" key="2">
    <source>
        <dbReference type="Proteomes" id="UP000315700"/>
    </source>
</evidence>
<dbReference type="AlphaFoldDB" id="A0A517SHC1"/>
<evidence type="ECO:0000313" key="1">
    <source>
        <dbReference type="EMBL" id="QDT55487.1"/>
    </source>
</evidence>
<protein>
    <recommendedName>
        <fullName evidence="3">Lipocalin-like domain-containing protein</fullName>
    </recommendedName>
</protein>
<dbReference type="OrthoDB" id="302003at2"/>
<gene>
    <name evidence="1" type="ORF">Pan44_35310</name>
</gene>
<sequence length="135" mass="15309">MKRRRIIIALTLCLAGWFLWPRADARFVGTWSFQESGAPQPSNTIVFRRSGLADIREFGESETRAYMRWRVDGDQFTLGETDEPGRVMTVVAGLCERIGFPLVMTDGLRFTIVAIEPDAITLQRTGQGQTRLTRQ</sequence>
<organism evidence="1 2">
    <name type="scientific">Caulifigura coniformis</name>
    <dbReference type="NCBI Taxonomy" id="2527983"/>
    <lineage>
        <taxon>Bacteria</taxon>
        <taxon>Pseudomonadati</taxon>
        <taxon>Planctomycetota</taxon>
        <taxon>Planctomycetia</taxon>
        <taxon>Planctomycetales</taxon>
        <taxon>Planctomycetaceae</taxon>
        <taxon>Caulifigura</taxon>
    </lineage>
</organism>
<reference evidence="1 2" key="1">
    <citation type="submission" date="2019-02" db="EMBL/GenBank/DDBJ databases">
        <title>Deep-cultivation of Planctomycetes and their phenomic and genomic characterization uncovers novel biology.</title>
        <authorList>
            <person name="Wiegand S."/>
            <person name="Jogler M."/>
            <person name="Boedeker C."/>
            <person name="Pinto D."/>
            <person name="Vollmers J."/>
            <person name="Rivas-Marin E."/>
            <person name="Kohn T."/>
            <person name="Peeters S.H."/>
            <person name="Heuer A."/>
            <person name="Rast P."/>
            <person name="Oberbeckmann S."/>
            <person name="Bunk B."/>
            <person name="Jeske O."/>
            <person name="Meyerdierks A."/>
            <person name="Storesund J.E."/>
            <person name="Kallscheuer N."/>
            <person name="Luecker S."/>
            <person name="Lage O.M."/>
            <person name="Pohl T."/>
            <person name="Merkel B.J."/>
            <person name="Hornburger P."/>
            <person name="Mueller R.-W."/>
            <person name="Bruemmer F."/>
            <person name="Labrenz M."/>
            <person name="Spormann A.M."/>
            <person name="Op den Camp H."/>
            <person name="Overmann J."/>
            <person name="Amann R."/>
            <person name="Jetten M.S.M."/>
            <person name="Mascher T."/>
            <person name="Medema M.H."/>
            <person name="Devos D.P."/>
            <person name="Kaster A.-K."/>
            <person name="Ovreas L."/>
            <person name="Rohde M."/>
            <person name="Galperin M.Y."/>
            <person name="Jogler C."/>
        </authorList>
    </citation>
    <scope>NUCLEOTIDE SEQUENCE [LARGE SCALE GENOMIC DNA]</scope>
    <source>
        <strain evidence="1 2">Pan44</strain>
    </source>
</reference>
<keyword evidence="2" id="KW-1185">Reference proteome</keyword>
<proteinExistence type="predicted"/>
<accession>A0A517SHC1</accession>
<dbReference type="RefSeq" id="WP_145031331.1">
    <property type="nucleotide sequence ID" value="NZ_CP036271.1"/>
</dbReference>